<gene>
    <name evidence="2" type="ORF">PTI97_03875</name>
</gene>
<accession>A0ABY7X0K9</accession>
<protein>
    <recommendedName>
        <fullName evidence="4">SH3 domain-containing protein</fullName>
    </recommendedName>
</protein>
<name>A0ABY7X0K9_9BACL</name>
<keyword evidence="3" id="KW-1185">Reference proteome</keyword>
<organism evidence="2 3">
    <name type="scientific">Exiguobacterium marinum</name>
    <dbReference type="NCBI Taxonomy" id="273528"/>
    <lineage>
        <taxon>Bacteria</taxon>
        <taxon>Bacillati</taxon>
        <taxon>Bacillota</taxon>
        <taxon>Bacilli</taxon>
        <taxon>Bacillales</taxon>
        <taxon>Bacillales Family XII. Incertae Sedis</taxon>
        <taxon>Exiguobacterium</taxon>
    </lineage>
</organism>
<evidence type="ECO:0000313" key="2">
    <source>
        <dbReference type="EMBL" id="WDH76661.1"/>
    </source>
</evidence>
<keyword evidence="1" id="KW-0472">Membrane</keyword>
<sequence length="252" mass="28354">MNGGRLSRATTRKRKRVFRITTAVALMLALVGIIAFAALIDQKQKSALPESDEIATEMVDSESEQPEDAETELAEMIYIEQPYTKVYADDRVAVVYEADLGDRFERLETVSGFVKVQLNERMTGWVTEESVTTDAPVLSDDEVIAAWQQVVPNASETVLNWIGKDIATVRAELGSPSAVQRDQVNEYHFYDGFFLMVRDQKVRAVDWDKQAIATPDIQPTSEQPAGVWFEGEAVQLKLFPYSGVMRVRLEQK</sequence>
<dbReference type="RefSeq" id="WP_274357270.1">
    <property type="nucleotide sequence ID" value="NZ_CP118099.1"/>
</dbReference>
<evidence type="ECO:0008006" key="4">
    <source>
        <dbReference type="Google" id="ProtNLM"/>
    </source>
</evidence>
<evidence type="ECO:0000313" key="3">
    <source>
        <dbReference type="Proteomes" id="UP001213680"/>
    </source>
</evidence>
<keyword evidence="1" id="KW-0812">Transmembrane</keyword>
<reference evidence="2 3" key="1">
    <citation type="submission" date="2023-02" db="EMBL/GenBank/DDBJ databases">
        <title>A bacterium isolated from plastisphere.</title>
        <authorList>
            <person name="Sun Y."/>
        </authorList>
    </citation>
    <scope>NUCLEOTIDE SEQUENCE [LARGE SCALE GENOMIC DNA]</scope>
    <source>
        <strain evidence="3">a-1</strain>
    </source>
</reference>
<feature type="transmembrane region" description="Helical" evidence="1">
    <location>
        <begin position="20"/>
        <end position="40"/>
    </location>
</feature>
<dbReference type="Gene3D" id="2.30.30.40">
    <property type="entry name" value="SH3 Domains"/>
    <property type="match status" value="1"/>
</dbReference>
<dbReference type="EMBL" id="CP118099">
    <property type="protein sequence ID" value="WDH76661.1"/>
    <property type="molecule type" value="Genomic_DNA"/>
</dbReference>
<proteinExistence type="predicted"/>
<keyword evidence="1" id="KW-1133">Transmembrane helix</keyword>
<dbReference type="Proteomes" id="UP001213680">
    <property type="component" value="Chromosome"/>
</dbReference>
<evidence type="ECO:0000256" key="1">
    <source>
        <dbReference type="SAM" id="Phobius"/>
    </source>
</evidence>